<dbReference type="Gene3D" id="1.10.150.240">
    <property type="entry name" value="Putative phosphatase, domain 2"/>
    <property type="match status" value="1"/>
</dbReference>
<dbReference type="SUPFAM" id="SSF56784">
    <property type="entry name" value="HAD-like"/>
    <property type="match status" value="1"/>
</dbReference>
<evidence type="ECO:0000313" key="5">
    <source>
        <dbReference type="Proteomes" id="UP000308549"/>
    </source>
</evidence>
<dbReference type="NCBIfam" id="TIGR01428">
    <property type="entry name" value="HAD_type_II"/>
    <property type="match status" value="1"/>
</dbReference>
<dbReference type="Gene3D" id="3.40.50.1000">
    <property type="entry name" value="HAD superfamily/HAD-like"/>
    <property type="match status" value="1"/>
</dbReference>
<organism evidence="4 5">
    <name type="scientific">Salinomyces thailandicus</name>
    <dbReference type="NCBI Taxonomy" id="706561"/>
    <lineage>
        <taxon>Eukaryota</taxon>
        <taxon>Fungi</taxon>
        <taxon>Dikarya</taxon>
        <taxon>Ascomycota</taxon>
        <taxon>Pezizomycotina</taxon>
        <taxon>Dothideomycetes</taxon>
        <taxon>Dothideomycetidae</taxon>
        <taxon>Mycosphaerellales</taxon>
        <taxon>Teratosphaeriaceae</taxon>
        <taxon>Salinomyces</taxon>
    </lineage>
</organism>
<dbReference type="SFLD" id="SFLDG01129">
    <property type="entry name" value="C1.5:_HAD__Beta-PGM__Phosphata"/>
    <property type="match status" value="1"/>
</dbReference>
<dbReference type="InterPro" id="IPR023198">
    <property type="entry name" value="PGP-like_dom2"/>
</dbReference>
<dbReference type="Proteomes" id="UP000308549">
    <property type="component" value="Unassembled WGS sequence"/>
</dbReference>
<evidence type="ECO:0000256" key="1">
    <source>
        <dbReference type="ARBA" id="ARBA00008106"/>
    </source>
</evidence>
<evidence type="ECO:0000256" key="2">
    <source>
        <dbReference type="ARBA" id="ARBA00022801"/>
    </source>
</evidence>
<reference evidence="4 5" key="1">
    <citation type="submission" date="2017-03" db="EMBL/GenBank/DDBJ databases">
        <title>Genomes of endolithic fungi from Antarctica.</title>
        <authorList>
            <person name="Coleine C."/>
            <person name="Masonjones S."/>
            <person name="Stajich J.E."/>
        </authorList>
    </citation>
    <scope>NUCLEOTIDE SEQUENCE [LARGE SCALE GENOMIC DNA]</scope>
    <source>
        <strain evidence="4 5">CCFEE 6315</strain>
    </source>
</reference>
<dbReference type="GO" id="GO:0019120">
    <property type="term" value="F:hydrolase activity, acting on acid halide bonds, in C-halide compounds"/>
    <property type="evidence" value="ECO:0007669"/>
    <property type="project" value="InterPro"/>
</dbReference>
<dbReference type="InterPro" id="IPR051540">
    <property type="entry name" value="S-2-haloacid_dehalogenase"/>
</dbReference>
<feature type="region of interest" description="Disordered" evidence="3">
    <location>
        <begin position="1"/>
        <end position="55"/>
    </location>
</feature>
<dbReference type="GO" id="GO:0016791">
    <property type="term" value="F:phosphatase activity"/>
    <property type="evidence" value="ECO:0007669"/>
    <property type="project" value="UniProtKB-ARBA"/>
</dbReference>
<evidence type="ECO:0008006" key="6">
    <source>
        <dbReference type="Google" id="ProtNLM"/>
    </source>
</evidence>
<dbReference type="PANTHER" id="PTHR43316">
    <property type="entry name" value="HYDROLASE, HALOACID DELAHOGENASE-RELATED"/>
    <property type="match status" value="1"/>
</dbReference>
<dbReference type="SFLD" id="SFLDS00003">
    <property type="entry name" value="Haloacid_Dehalogenase"/>
    <property type="match status" value="1"/>
</dbReference>
<proteinExistence type="inferred from homology"/>
<keyword evidence="5" id="KW-1185">Reference proteome</keyword>
<name>A0A4U0U658_9PEZI</name>
<dbReference type="InterPro" id="IPR036412">
    <property type="entry name" value="HAD-like_sf"/>
</dbReference>
<keyword evidence="2" id="KW-0378">Hydrolase</keyword>
<dbReference type="EMBL" id="NAJL01000011">
    <property type="protein sequence ID" value="TKA30427.1"/>
    <property type="molecule type" value="Genomic_DNA"/>
</dbReference>
<sequence length="350" mass="39582">MDQVSPGRSNRNEDTPPSDGHINLVSPTPLPKRDSQHSDNDKTARGALSPLGSSDMALDGPQPRCLFFDVFGTCVDWRKTVTDALWNQTREALNSPAASIASRKRVIASDMTYEQWGEVAQEWRDSYLRFTRELATDSNKAWKTVDEHHLDALREILTARGLLFPRIDDTPDNLVHDGSLWDEQQIRQLSLVWHYLDPWPDTVRGIQELNRLFWTCTLSNGNLSLLQDMVKHANMDFTHVFSAEMFQSYKPNPAVYLGAAEKLGLKPEECCLVAAHLDDLKAAKACGFRTIYVERPLEERFPGLKDEGFVDVWVGMDDEGFVTAAEKLGCQILRARRRSTSAPPPLKEVR</sequence>
<dbReference type="PANTHER" id="PTHR43316:SF3">
    <property type="entry name" value="HALOACID DEHALOGENASE, TYPE II (AFU_ORTHOLOGUE AFUA_2G07750)-RELATED"/>
    <property type="match status" value="1"/>
</dbReference>
<feature type="compositionally biased region" description="Basic and acidic residues" evidence="3">
    <location>
        <begin position="31"/>
        <end position="44"/>
    </location>
</feature>
<dbReference type="InterPro" id="IPR006439">
    <property type="entry name" value="HAD-SF_hydro_IA"/>
</dbReference>
<evidence type="ECO:0000313" key="4">
    <source>
        <dbReference type="EMBL" id="TKA30427.1"/>
    </source>
</evidence>
<dbReference type="NCBIfam" id="TIGR01493">
    <property type="entry name" value="HAD-SF-IA-v2"/>
    <property type="match status" value="1"/>
</dbReference>
<dbReference type="AlphaFoldDB" id="A0A4U0U658"/>
<comment type="caution">
    <text evidence="4">The sequence shown here is derived from an EMBL/GenBank/DDBJ whole genome shotgun (WGS) entry which is preliminary data.</text>
</comment>
<dbReference type="OrthoDB" id="40579at2759"/>
<dbReference type="InterPro" id="IPR023214">
    <property type="entry name" value="HAD_sf"/>
</dbReference>
<evidence type="ECO:0000256" key="3">
    <source>
        <dbReference type="SAM" id="MobiDB-lite"/>
    </source>
</evidence>
<dbReference type="Pfam" id="PF00702">
    <property type="entry name" value="Hydrolase"/>
    <property type="match status" value="1"/>
</dbReference>
<gene>
    <name evidence="4" type="ORF">B0A50_02654</name>
</gene>
<protein>
    <recommendedName>
        <fullName evidence="6">Haloacid dehalogenase</fullName>
    </recommendedName>
</protein>
<accession>A0A4U0U658</accession>
<comment type="similarity">
    <text evidence="1">Belongs to the HAD-like hydrolase superfamily. S-2-haloalkanoic acid dehalogenase family.</text>
</comment>
<dbReference type="InterPro" id="IPR006328">
    <property type="entry name" value="2-HAD"/>
</dbReference>